<feature type="transmembrane region" description="Helical" evidence="1">
    <location>
        <begin position="6"/>
        <end position="28"/>
    </location>
</feature>
<keyword evidence="3" id="KW-1185">Reference proteome</keyword>
<accession>A0ABM5NWZ9</accession>
<protein>
    <submittedName>
        <fullName evidence="2">Uncharacterized protein</fullName>
    </submittedName>
</protein>
<reference evidence="3" key="1">
    <citation type="journal article" date="2014" name="Biotechnol. Biofuels">
        <title>Comparison of single-molecule sequencing and hybrid approaches for finishing the genome of Clostridium autoethanogenum and analysis of CRISPR systems in industrial relevant Clostridia.</title>
        <authorList>
            <person name="Brown S.D."/>
            <person name="Nagaraju S."/>
            <person name="Utturkar S."/>
            <person name="De Tissera S."/>
            <person name="Segovia S."/>
            <person name="Mitchell W."/>
            <person name="Land M.L."/>
            <person name="Dassanayake A."/>
            <person name="Kopke M."/>
        </authorList>
    </citation>
    <scope>NUCLEOTIDE SEQUENCE [LARGE SCALE GENOMIC DNA]</scope>
    <source>
        <strain evidence="3">DSM 10061</strain>
    </source>
</reference>
<evidence type="ECO:0000313" key="2">
    <source>
        <dbReference type="EMBL" id="AGY77091.2"/>
    </source>
</evidence>
<dbReference type="RefSeq" id="WP_029170143.1">
    <property type="nucleotide sequence ID" value="NC_022592.1"/>
</dbReference>
<keyword evidence="1" id="KW-0472">Membrane</keyword>
<gene>
    <name evidence="2" type="ORF">CAETHG_2886</name>
</gene>
<name>A0ABM5NWZ9_9CLOT</name>
<evidence type="ECO:0000313" key="3">
    <source>
        <dbReference type="Proteomes" id="UP000017590"/>
    </source>
</evidence>
<keyword evidence="1" id="KW-0812">Transmembrane</keyword>
<keyword evidence="1" id="KW-1133">Transmembrane helix</keyword>
<proteinExistence type="predicted"/>
<sequence>MSKKGIRVVIIFCIMIVLFGFVTITAGLPKYIKDKSNFKINYTVSPFDFTVDVGEYSLCLNNKIVYNFENGSKQVINIVGEKVHSSTSYIINKTSETFKNLESKLPK</sequence>
<organism evidence="2 3">
    <name type="scientific">Clostridium autoethanogenum DSM 10061</name>
    <dbReference type="NCBI Taxonomy" id="1341692"/>
    <lineage>
        <taxon>Bacteria</taxon>
        <taxon>Bacillati</taxon>
        <taxon>Bacillota</taxon>
        <taxon>Clostridia</taxon>
        <taxon>Eubacteriales</taxon>
        <taxon>Clostridiaceae</taxon>
        <taxon>Clostridium</taxon>
    </lineage>
</organism>
<dbReference type="Proteomes" id="UP000017590">
    <property type="component" value="Chromosome"/>
</dbReference>
<evidence type="ECO:0000256" key="1">
    <source>
        <dbReference type="SAM" id="Phobius"/>
    </source>
</evidence>
<dbReference type="EMBL" id="CP006763">
    <property type="protein sequence ID" value="AGY77091.2"/>
    <property type="molecule type" value="Genomic_DNA"/>
</dbReference>